<organism evidence="2 3">
    <name type="scientific">Aspergillus felis</name>
    <dbReference type="NCBI Taxonomy" id="1287682"/>
    <lineage>
        <taxon>Eukaryota</taxon>
        <taxon>Fungi</taxon>
        <taxon>Dikarya</taxon>
        <taxon>Ascomycota</taxon>
        <taxon>Pezizomycotina</taxon>
        <taxon>Eurotiomycetes</taxon>
        <taxon>Eurotiomycetidae</taxon>
        <taxon>Eurotiales</taxon>
        <taxon>Aspergillaceae</taxon>
        <taxon>Aspergillus</taxon>
        <taxon>Aspergillus subgen. Fumigati</taxon>
    </lineage>
</organism>
<proteinExistence type="predicted"/>
<gene>
    <name evidence="1" type="ORF">CNMCM5623_002784</name>
    <name evidence="2" type="ORF">CNMCM7691_002987</name>
</gene>
<keyword evidence="3" id="KW-1185">Reference proteome</keyword>
<dbReference type="Proteomes" id="UP000654922">
    <property type="component" value="Unassembled WGS sequence"/>
</dbReference>
<sequence length="112" mass="11706">MVAGTFLLPFEALPAASVDNARASRPLARRLDPDILRRGIGGLPARILGGQRVPHADGVVQAEIDSIADLVADKALDGSERVGRDGLAELAAGQAVAVRDVQREEAQGELFA</sequence>
<dbReference type="EMBL" id="JACBAE010001217">
    <property type="protein sequence ID" value="KAF7170361.1"/>
    <property type="molecule type" value="Genomic_DNA"/>
</dbReference>
<evidence type="ECO:0000313" key="3">
    <source>
        <dbReference type="Proteomes" id="UP000641853"/>
    </source>
</evidence>
<dbReference type="AlphaFoldDB" id="A0A8H6R3G6"/>
<comment type="caution">
    <text evidence="2">The sequence shown here is derived from an EMBL/GenBank/DDBJ whole genome shotgun (WGS) entry which is preliminary data.</text>
</comment>
<name>A0A8H6R3G6_9EURO</name>
<protein>
    <submittedName>
        <fullName evidence="2">Uncharacterized protein</fullName>
    </submittedName>
</protein>
<accession>A0A8H6R3G6</accession>
<reference evidence="2" key="1">
    <citation type="submission" date="2020-06" db="EMBL/GenBank/DDBJ databases">
        <title>Draft genome sequences of strains closely related to Aspergillus parafelis and Aspergillus hiratsukae.</title>
        <authorList>
            <person name="Dos Santos R.A.C."/>
            <person name="Rivero-Menendez O."/>
            <person name="Steenwyk J.L."/>
            <person name="Mead M.E."/>
            <person name="Goldman G.H."/>
            <person name="Alastruey-Izquierdo A."/>
            <person name="Rokas A."/>
        </authorList>
    </citation>
    <scope>NUCLEOTIDE SEQUENCE</scope>
    <source>
        <strain evidence="1">CNM-CM5623</strain>
        <strain evidence="2">CNM-CM7691</strain>
    </source>
</reference>
<evidence type="ECO:0000313" key="2">
    <source>
        <dbReference type="EMBL" id="KAF7183152.1"/>
    </source>
</evidence>
<dbReference type="EMBL" id="JACBAG010001742">
    <property type="protein sequence ID" value="KAF7183152.1"/>
    <property type="molecule type" value="Genomic_DNA"/>
</dbReference>
<evidence type="ECO:0000313" key="1">
    <source>
        <dbReference type="EMBL" id="KAF7170361.1"/>
    </source>
</evidence>
<dbReference type="Proteomes" id="UP000641853">
    <property type="component" value="Unassembled WGS sequence"/>
</dbReference>